<evidence type="ECO:0000313" key="2">
    <source>
        <dbReference type="EMBL" id="THH26597.1"/>
    </source>
</evidence>
<dbReference type="Proteomes" id="UP000308730">
    <property type="component" value="Unassembled WGS sequence"/>
</dbReference>
<comment type="caution">
    <text evidence="2">The sequence shown here is derived from an EMBL/GenBank/DDBJ whole genome shotgun (WGS) entry which is preliminary data.</text>
</comment>
<dbReference type="OrthoDB" id="10605484at2759"/>
<name>A0A4S4MMU2_9APHY</name>
<feature type="coiled-coil region" evidence="1">
    <location>
        <begin position="54"/>
        <end position="88"/>
    </location>
</feature>
<dbReference type="AlphaFoldDB" id="A0A4S4MMU2"/>
<proteinExistence type="predicted"/>
<gene>
    <name evidence="2" type="ORF">EUX98_g7591</name>
</gene>
<keyword evidence="1" id="KW-0175">Coiled coil</keyword>
<reference evidence="2 3" key="1">
    <citation type="submission" date="2019-02" db="EMBL/GenBank/DDBJ databases">
        <title>Genome sequencing of the rare red list fungi Antrodiella citrinella (Flaviporus citrinellus).</title>
        <authorList>
            <person name="Buettner E."/>
            <person name="Kellner H."/>
        </authorList>
    </citation>
    <scope>NUCLEOTIDE SEQUENCE [LARGE SCALE GENOMIC DNA]</scope>
    <source>
        <strain evidence="2 3">DSM 108506</strain>
    </source>
</reference>
<evidence type="ECO:0000313" key="3">
    <source>
        <dbReference type="Proteomes" id="UP000308730"/>
    </source>
</evidence>
<organism evidence="2 3">
    <name type="scientific">Antrodiella citrinella</name>
    <dbReference type="NCBI Taxonomy" id="2447956"/>
    <lineage>
        <taxon>Eukaryota</taxon>
        <taxon>Fungi</taxon>
        <taxon>Dikarya</taxon>
        <taxon>Basidiomycota</taxon>
        <taxon>Agaricomycotina</taxon>
        <taxon>Agaricomycetes</taxon>
        <taxon>Polyporales</taxon>
        <taxon>Steccherinaceae</taxon>
        <taxon>Antrodiella</taxon>
    </lineage>
</organism>
<protein>
    <submittedName>
        <fullName evidence="2">Uncharacterized protein</fullName>
    </submittedName>
</protein>
<evidence type="ECO:0000256" key="1">
    <source>
        <dbReference type="SAM" id="Coils"/>
    </source>
</evidence>
<dbReference type="EMBL" id="SGPM01000329">
    <property type="protein sequence ID" value="THH26597.1"/>
    <property type="molecule type" value="Genomic_DNA"/>
</dbReference>
<keyword evidence="3" id="KW-1185">Reference proteome</keyword>
<accession>A0A4S4MMU2</accession>
<sequence length="308" mass="34557">MDVPAKYVHSLYATTLISEQIQDERSGANMENCALVTKRLQASAGLITTLRIRLKMKQSTVENLRASHNQLSSELRTTKELLENATNARFSDMQRFKAALDSYRANQRLSTSYEADLEEKVRQLDEDGKSLRASRNKLQHKFDGLRYDYEISRHDLARLEAASSIECHLCLKSQKTTSTYTLEAAVLRLPPPGPPTIGRDNTTFSEATSPHDELDNLNSSIPSAFNEALEAYGEGQEASFTYEAFLLEKHEEDRAEMEKLRQSNETLVADFADLLASYKDVVDELSAKARNTTTFLALDGLPKHASVT</sequence>